<name>A0A9W6CQN4_XANFL</name>
<evidence type="ECO:0000256" key="3">
    <source>
        <dbReference type="ARBA" id="ARBA00023002"/>
    </source>
</evidence>
<evidence type="ECO:0000313" key="7">
    <source>
        <dbReference type="EMBL" id="MDR6335890.1"/>
    </source>
</evidence>
<dbReference type="PANTHER" id="PTHR43498">
    <property type="entry name" value="FERREDOXIN:COB-COM HETERODISULFIDE REDUCTASE SUBUNIT A"/>
    <property type="match status" value="1"/>
</dbReference>
<evidence type="ECO:0000256" key="5">
    <source>
        <dbReference type="ARBA" id="ARBA00023014"/>
    </source>
</evidence>
<dbReference type="InterPro" id="IPR039650">
    <property type="entry name" value="HdrA-like"/>
</dbReference>
<dbReference type="GeneID" id="95764827"/>
<evidence type="ECO:0000313" key="9">
    <source>
        <dbReference type="Proteomes" id="UP001245370"/>
    </source>
</evidence>
<dbReference type="EMBL" id="JAVDPY010000009">
    <property type="protein sequence ID" value="MDR6335890.1"/>
    <property type="molecule type" value="Genomic_DNA"/>
</dbReference>
<evidence type="ECO:0000256" key="4">
    <source>
        <dbReference type="ARBA" id="ARBA00023004"/>
    </source>
</evidence>
<comment type="caution">
    <text evidence="6">The sequence shown here is derived from an EMBL/GenBank/DDBJ whole genome shotgun (WGS) entry which is preliminary data.</text>
</comment>
<dbReference type="AlphaFoldDB" id="A0A9W6CQN4"/>
<keyword evidence="4" id="KW-0408">Iron</keyword>
<organism evidence="6 8">
    <name type="scientific">Xanthobacter flavus</name>
    <dbReference type="NCBI Taxonomy" id="281"/>
    <lineage>
        <taxon>Bacteria</taxon>
        <taxon>Pseudomonadati</taxon>
        <taxon>Pseudomonadota</taxon>
        <taxon>Alphaproteobacteria</taxon>
        <taxon>Hyphomicrobiales</taxon>
        <taxon>Xanthobacteraceae</taxon>
        <taxon>Xanthobacter</taxon>
    </lineage>
</organism>
<dbReference type="Gene3D" id="3.50.50.60">
    <property type="entry name" value="FAD/NAD(P)-binding domain"/>
    <property type="match status" value="1"/>
</dbReference>
<dbReference type="EMBL" id="BSDO01000007">
    <property type="protein sequence ID" value="GLI24381.1"/>
    <property type="molecule type" value="Genomic_DNA"/>
</dbReference>
<dbReference type="PANTHER" id="PTHR43498:SF1">
    <property type="entry name" value="COB--COM HETERODISULFIDE REDUCTASE IRON-SULFUR SUBUNIT A"/>
    <property type="match status" value="1"/>
</dbReference>
<evidence type="ECO:0000256" key="1">
    <source>
        <dbReference type="ARBA" id="ARBA00022485"/>
    </source>
</evidence>
<dbReference type="Pfam" id="PF12831">
    <property type="entry name" value="FAD_oxidored"/>
    <property type="match status" value="1"/>
</dbReference>
<keyword evidence="1" id="KW-0004">4Fe-4S</keyword>
<keyword evidence="9" id="KW-1185">Reference proteome</keyword>
<keyword evidence="2" id="KW-0479">Metal-binding</keyword>
<accession>A0A9W6CQN4</accession>
<dbReference type="GO" id="GO:0046872">
    <property type="term" value="F:metal ion binding"/>
    <property type="evidence" value="ECO:0007669"/>
    <property type="project" value="UniProtKB-KW"/>
</dbReference>
<dbReference type="GO" id="GO:0016491">
    <property type="term" value="F:oxidoreductase activity"/>
    <property type="evidence" value="ECO:0007669"/>
    <property type="project" value="UniProtKB-KW"/>
</dbReference>
<reference evidence="7 9" key="2">
    <citation type="submission" date="2023-07" db="EMBL/GenBank/DDBJ databases">
        <title>Genomic Encyclopedia of Type Strains, Phase IV (KMG-IV): sequencing the most valuable type-strain genomes for metagenomic binning, comparative biology and taxonomic classification.</title>
        <authorList>
            <person name="Goeker M."/>
        </authorList>
    </citation>
    <scope>NUCLEOTIDE SEQUENCE [LARGE SCALE GENOMIC DNA]</scope>
    <source>
        <strain evidence="7 9">DSM 338</strain>
    </source>
</reference>
<keyword evidence="3" id="KW-0560">Oxidoreductase</keyword>
<dbReference type="InterPro" id="IPR036188">
    <property type="entry name" value="FAD/NAD-bd_sf"/>
</dbReference>
<reference evidence="6" key="1">
    <citation type="submission" date="2022-12" db="EMBL/GenBank/DDBJ databases">
        <title>Reference genome sequencing for broad-spectrum identification of bacterial and archaeal isolates by mass spectrometry.</title>
        <authorList>
            <person name="Sekiguchi Y."/>
            <person name="Tourlousse D.M."/>
        </authorList>
    </citation>
    <scope>NUCLEOTIDE SEQUENCE</scope>
    <source>
        <strain evidence="6">301</strain>
    </source>
</reference>
<evidence type="ECO:0000313" key="8">
    <source>
        <dbReference type="Proteomes" id="UP001144397"/>
    </source>
</evidence>
<gene>
    <name evidence="7" type="ORF">GGQ86_004388</name>
    <name evidence="6" type="ORF">XFLAVUS301_40550</name>
</gene>
<keyword evidence="5" id="KW-0411">Iron-sulfur</keyword>
<dbReference type="Proteomes" id="UP001144397">
    <property type="component" value="Unassembled WGS sequence"/>
</dbReference>
<dbReference type="SUPFAM" id="SSF51905">
    <property type="entry name" value="FAD/NAD(P)-binding domain"/>
    <property type="match status" value="1"/>
</dbReference>
<dbReference type="GO" id="GO:0051539">
    <property type="term" value="F:4 iron, 4 sulfur cluster binding"/>
    <property type="evidence" value="ECO:0007669"/>
    <property type="project" value="UniProtKB-KW"/>
</dbReference>
<evidence type="ECO:0000256" key="2">
    <source>
        <dbReference type="ARBA" id="ARBA00022723"/>
    </source>
</evidence>
<sequence length="441" mass="47095">MPDVRAAEVLETDVLVVGGGAAGLACAVAAARQGRRVILLERYGFSGGAAVAGLSGTICGLYAASDRRNAEPEQVVHGFVDEFIAAMEARGGLTGPVQYGKTYVRVHDPLVWREASDALLGAEGNIRVLYHVTVTGVLAEGDHVRGVTAFTKQGPLEVRARITVDASGDADVAAMAGRTLTKGRDGAIQNPTMIFRILGVDMARFLAAHGPDSILDERVMKLIQELNASGAYRLPRAKIFLFPTPRPGELICNATRIVGADGRELDATRIADLSEAEIEGRKQVREYARFIRDHIAGCEASFVNDTGVQVGIRQTWQIVGRDLLKNEDVTSARKHADGICRSPWPIELHSGEKPKLHWILDDYYEIPLGCFLPATGTGLVMAGRCLSAEHEAMASARVTAQCFGYGQAMGLVADQLCDNPAALPSGSDIRAALNALGAQLN</sequence>
<dbReference type="Proteomes" id="UP001245370">
    <property type="component" value="Unassembled WGS sequence"/>
</dbReference>
<evidence type="ECO:0000313" key="6">
    <source>
        <dbReference type="EMBL" id="GLI24381.1"/>
    </source>
</evidence>
<protein>
    <submittedName>
        <fullName evidence="6">FAD-dependent oxidoreductase</fullName>
    </submittedName>
</protein>
<dbReference type="RefSeq" id="WP_281809156.1">
    <property type="nucleotide sequence ID" value="NZ_BSDO01000007.1"/>
</dbReference>
<dbReference type="PROSITE" id="PS51257">
    <property type="entry name" value="PROKAR_LIPOPROTEIN"/>
    <property type="match status" value="1"/>
</dbReference>
<proteinExistence type="predicted"/>